<dbReference type="RefSeq" id="WP_193913282.1">
    <property type="nucleotide sequence ID" value="NZ_JADEXS020000005.1"/>
</dbReference>
<comment type="caution">
    <text evidence="2">The sequence shown here is derived from an EMBL/GenBank/DDBJ whole genome shotgun (WGS) entry which is preliminary data.</text>
</comment>
<evidence type="ECO:0000313" key="3">
    <source>
        <dbReference type="Proteomes" id="UP000622533"/>
    </source>
</evidence>
<keyword evidence="1" id="KW-0472">Membrane</keyword>
<protein>
    <submittedName>
        <fullName evidence="2">Uncharacterized protein</fullName>
    </submittedName>
</protein>
<evidence type="ECO:0000256" key="1">
    <source>
        <dbReference type="SAM" id="Phobius"/>
    </source>
</evidence>
<evidence type="ECO:0000313" key="2">
    <source>
        <dbReference type="EMBL" id="MBE9021283.1"/>
    </source>
</evidence>
<dbReference type="Proteomes" id="UP000622533">
    <property type="component" value="Unassembled WGS sequence"/>
</dbReference>
<dbReference type="EMBL" id="JADEXS010000015">
    <property type="protein sequence ID" value="MBE9021283.1"/>
    <property type="molecule type" value="Genomic_DNA"/>
</dbReference>
<organism evidence="2 3">
    <name type="scientific">Desmonostoc muscorum LEGE 12446</name>
    <dbReference type="NCBI Taxonomy" id="1828758"/>
    <lineage>
        <taxon>Bacteria</taxon>
        <taxon>Bacillati</taxon>
        <taxon>Cyanobacteriota</taxon>
        <taxon>Cyanophyceae</taxon>
        <taxon>Nostocales</taxon>
        <taxon>Nostocaceae</taxon>
        <taxon>Desmonostoc</taxon>
    </lineage>
</organism>
<keyword evidence="1" id="KW-1133">Transmembrane helix</keyword>
<proteinExistence type="predicted"/>
<sequence>MTKINQNQPTAQATKAVKGLDMKVQQATPVIGTGNAPYQVDITPVLLQNPYSPFAIALSVAIVIGALTGLIQTLKSR</sequence>
<keyword evidence="3" id="KW-1185">Reference proteome</keyword>
<dbReference type="AlphaFoldDB" id="A0A8J7A7T4"/>
<accession>A0A8J7A7T4</accession>
<reference evidence="2" key="1">
    <citation type="submission" date="2020-10" db="EMBL/GenBank/DDBJ databases">
        <authorList>
            <person name="Castelo-Branco R."/>
            <person name="Eusebio N."/>
            <person name="Adriana R."/>
            <person name="Vieira A."/>
            <person name="Brugerolle De Fraissinette N."/>
            <person name="Rezende De Castro R."/>
            <person name="Schneider M.P."/>
            <person name="Vasconcelos V."/>
            <person name="Leao P.N."/>
        </authorList>
    </citation>
    <scope>NUCLEOTIDE SEQUENCE</scope>
    <source>
        <strain evidence="2">LEGE 12446</strain>
    </source>
</reference>
<feature type="transmembrane region" description="Helical" evidence="1">
    <location>
        <begin position="51"/>
        <end position="71"/>
    </location>
</feature>
<gene>
    <name evidence="2" type="ORF">IQ276_02040</name>
</gene>
<name>A0A8J7A7T4_DESMC</name>
<keyword evidence="1" id="KW-0812">Transmembrane</keyword>